<reference evidence="6 7" key="1">
    <citation type="submission" date="2021-03" db="EMBL/GenBank/DDBJ databases">
        <title>Genomic Encyclopedia of Type Strains, Phase IV (KMG-IV): sequencing the most valuable type-strain genomes for metagenomic binning, comparative biology and taxonomic classification.</title>
        <authorList>
            <person name="Goeker M."/>
        </authorList>
    </citation>
    <scope>NUCLEOTIDE SEQUENCE [LARGE SCALE GENOMIC DNA]</scope>
    <source>
        <strain evidence="6 7">DSM 3984</strain>
    </source>
</reference>
<feature type="domain" description="DUF1232" evidence="5">
    <location>
        <begin position="277"/>
        <end position="313"/>
    </location>
</feature>
<dbReference type="RefSeq" id="WP_209795757.1">
    <property type="nucleotide sequence ID" value="NZ_JAGGJZ010000001.1"/>
</dbReference>
<evidence type="ECO:0000313" key="6">
    <source>
        <dbReference type="EMBL" id="MBP1889048.1"/>
    </source>
</evidence>
<dbReference type="EMBL" id="JAGGJZ010000001">
    <property type="protein sequence ID" value="MBP1889048.1"/>
    <property type="molecule type" value="Genomic_DNA"/>
</dbReference>
<keyword evidence="3" id="KW-1133">Transmembrane helix</keyword>
<comment type="subcellular location">
    <subcellularLocation>
        <location evidence="1">Endomembrane system</location>
        <topology evidence="1">Multi-pass membrane protein</topology>
    </subcellularLocation>
</comment>
<comment type="caution">
    <text evidence="6">The sequence shown here is derived from an EMBL/GenBank/DDBJ whole genome shotgun (WGS) entry which is preliminary data.</text>
</comment>
<proteinExistence type="predicted"/>
<sequence>MNISKVCVNLTGNDILTIINDFVHVKGLFLDEVIIDNSILVKGTFTKGLKIKFEATIDDINVIDGKIVGRFSKLKLYKLGIFRIFRSLALKFGLNKAGDIGIEATKDKLTINMDKILEKVPFVNLSIQEVYIKDDLIFADVQNVNVNISDIKTIMQKKPEVEKVKCNESSSSLESNNIYKDGDEEYINNALDENCIEVQKCEENEEEQNEEEEFEEVIKDSKKCDDYYSKGRENTKEKIEKKLPNNAKKYSDYLFLVPDLVALIFRLLKDERVPMKTKLTVSASVAYIICPTDMIPNNIPFIGKVDDLAVLFFALDRIAKDVPLKVIVENWSGKNELILVLKTGLEYVTNFTGARNVEKVYNIVEQLSTL</sequence>
<gene>
    <name evidence="6" type="ORF">J2Z53_000627</name>
</gene>
<evidence type="ECO:0000256" key="1">
    <source>
        <dbReference type="ARBA" id="ARBA00004127"/>
    </source>
</evidence>
<protein>
    <submittedName>
        <fullName evidence="6">Uncharacterized membrane protein YkvA (DUF1232 family)</fullName>
    </submittedName>
</protein>
<name>A0ABS4EYH0_9CLOT</name>
<evidence type="ECO:0000256" key="4">
    <source>
        <dbReference type="ARBA" id="ARBA00023136"/>
    </source>
</evidence>
<keyword evidence="4" id="KW-0472">Membrane</keyword>
<evidence type="ECO:0000259" key="5">
    <source>
        <dbReference type="Pfam" id="PF06803"/>
    </source>
</evidence>
<keyword evidence="7" id="KW-1185">Reference proteome</keyword>
<dbReference type="Proteomes" id="UP000783390">
    <property type="component" value="Unassembled WGS sequence"/>
</dbReference>
<dbReference type="Pfam" id="PF06803">
    <property type="entry name" value="DUF1232"/>
    <property type="match status" value="1"/>
</dbReference>
<evidence type="ECO:0000256" key="3">
    <source>
        <dbReference type="ARBA" id="ARBA00022989"/>
    </source>
</evidence>
<organism evidence="6 7">
    <name type="scientific">Clostridium moniliforme</name>
    <dbReference type="NCBI Taxonomy" id="39489"/>
    <lineage>
        <taxon>Bacteria</taxon>
        <taxon>Bacillati</taxon>
        <taxon>Bacillota</taxon>
        <taxon>Clostridia</taxon>
        <taxon>Eubacteriales</taxon>
        <taxon>Clostridiaceae</taxon>
        <taxon>Clostridium</taxon>
    </lineage>
</organism>
<evidence type="ECO:0000313" key="7">
    <source>
        <dbReference type="Proteomes" id="UP000783390"/>
    </source>
</evidence>
<dbReference type="InterPro" id="IPR010652">
    <property type="entry name" value="DUF1232"/>
</dbReference>
<evidence type="ECO:0000256" key="2">
    <source>
        <dbReference type="ARBA" id="ARBA00022692"/>
    </source>
</evidence>
<accession>A0ABS4EYH0</accession>
<keyword evidence="2" id="KW-0812">Transmembrane</keyword>